<keyword evidence="2" id="KW-0805">Transcription regulation</keyword>
<evidence type="ECO:0000256" key="3">
    <source>
        <dbReference type="ARBA" id="ARBA00023125"/>
    </source>
</evidence>
<dbReference type="CDD" id="cd17574">
    <property type="entry name" value="REC_OmpR"/>
    <property type="match status" value="1"/>
</dbReference>
<feature type="domain" description="Response regulatory" evidence="7">
    <location>
        <begin position="4"/>
        <end position="119"/>
    </location>
</feature>
<keyword evidence="1 5" id="KW-0597">Phosphoprotein</keyword>
<evidence type="ECO:0000256" key="4">
    <source>
        <dbReference type="ARBA" id="ARBA00023163"/>
    </source>
</evidence>
<dbReference type="SUPFAM" id="SSF46689">
    <property type="entry name" value="Homeodomain-like"/>
    <property type="match status" value="1"/>
</dbReference>
<gene>
    <name evidence="8" type="ORF">GCM10023091_37010</name>
</gene>
<evidence type="ECO:0000256" key="2">
    <source>
        <dbReference type="ARBA" id="ARBA00023015"/>
    </source>
</evidence>
<dbReference type="Proteomes" id="UP001501508">
    <property type="component" value="Unassembled WGS sequence"/>
</dbReference>
<dbReference type="SUPFAM" id="SSF52172">
    <property type="entry name" value="CheY-like"/>
    <property type="match status" value="1"/>
</dbReference>
<dbReference type="Gene3D" id="3.40.50.2300">
    <property type="match status" value="1"/>
</dbReference>
<dbReference type="SMART" id="SM00342">
    <property type="entry name" value="HTH_ARAC"/>
    <property type="match status" value="1"/>
</dbReference>
<keyword evidence="4" id="KW-0804">Transcription</keyword>
<name>A0ABP8M8X5_9BACT</name>
<keyword evidence="3" id="KW-0238">DNA-binding</keyword>
<dbReference type="PROSITE" id="PS01124">
    <property type="entry name" value="HTH_ARAC_FAMILY_2"/>
    <property type="match status" value="1"/>
</dbReference>
<organism evidence="8 9">
    <name type="scientific">Ravibacter arvi</name>
    <dbReference type="NCBI Taxonomy" id="2051041"/>
    <lineage>
        <taxon>Bacteria</taxon>
        <taxon>Pseudomonadati</taxon>
        <taxon>Bacteroidota</taxon>
        <taxon>Cytophagia</taxon>
        <taxon>Cytophagales</taxon>
        <taxon>Spirosomataceae</taxon>
        <taxon>Ravibacter</taxon>
    </lineage>
</organism>
<dbReference type="RefSeq" id="WP_345031953.1">
    <property type="nucleotide sequence ID" value="NZ_BAABEY010000033.1"/>
</dbReference>
<dbReference type="InterPro" id="IPR009057">
    <property type="entry name" value="Homeodomain-like_sf"/>
</dbReference>
<dbReference type="Pfam" id="PF00072">
    <property type="entry name" value="Response_reg"/>
    <property type="match status" value="1"/>
</dbReference>
<dbReference type="Gene3D" id="1.10.10.60">
    <property type="entry name" value="Homeodomain-like"/>
    <property type="match status" value="1"/>
</dbReference>
<dbReference type="PANTHER" id="PTHR43547:SF2">
    <property type="entry name" value="HYBRID SIGNAL TRANSDUCTION HISTIDINE KINASE C"/>
    <property type="match status" value="1"/>
</dbReference>
<dbReference type="Pfam" id="PF12833">
    <property type="entry name" value="HTH_18"/>
    <property type="match status" value="1"/>
</dbReference>
<proteinExistence type="predicted"/>
<evidence type="ECO:0000256" key="1">
    <source>
        <dbReference type="ARBA" id="ARBA00022553"/>
    </source>
</evidence>
<evidence type="ECO:0000256" key="5">
    <source>
        <dbReference type="PROSITE-ProRule" id="PRU00169"/>
    </source>
</evidence>
<dbReference type="PRINTS" id="PR00032">
    <property type="entry name" value="HTHARAC"/>
</dbReference>
<dbReference type="EMBL" id="BAABEY010000033">
    <property type="protein sequence ID" value="GAA4445389.1"/>
    <property type="molecule type" value="Genomic_DNA"/>
</dbReference>
<dbReference type="PANTHER" id="PTHR43547">
    <property type="entry name" value="TWO-COMPONENT HISTIDINE KINASE"/>
    <property type="match status" value="1"/>
</dbReference>
<evidence type="ECO:0008006" key="10">
    <source>
        <dbReference type="Google" id="ProtNLM"/>
    </source>
</evidence>
<evidence type="ECO:0000259" key="6">
    <source>
        <dbReference type="PROSITE" id="PS01124"/>
    </source>
</evidence>
<dbReference type="InterPro" id="IPR020449">
    <property type="entry name" value="Tscrpt_reg_AraC-type_HTH"/>
</dbReference>
<dbReference type="InterPro" id="IPR011006">
    <property type="entry name" value="CheY-like_superfamily"/>
</dbReference>
<feature type="domain" description="HTH araC/xylS-type" evidence="6">
    <location>
        <begin position="151"/>
        <end position="250"/>
    </location>
</feature>
<sequence>MEQRILLVDDDQELIDFLKLLLMRQYHIMEASNATEAMEILLQYPVDLIVSDVVMPGINGFEFCVMVKRNVQLCNIPVILLTSKNTVQSKIEGLEFGADAYIEKPFDTTALKAQIINLLDNRERLKAFFVNQQTNQARSSGRMSADAAWVERVSELIIKRVDKQELKLEYLAEAMNMSSMTFRRRLKKFAGTTPQEFIKRIRLKHAAELLSSGRYKVYEVAMRVGYKSQSHFGKHFYHEFGVKPGRFAASDRSSQP</sequence>
<evidence type="ECO:0000259" key="7">
    <source>
        <dbReference type="PROSITE" id="PS50110"/>
    </source>
</evidence>
<evidence type="ECO:0000313" key="8">
    <source>
        <dbReference type="EMBL" id="GAA4445389.1"/>
    </source>
</evidence>
<dbReference type="InterPro" id="IPR001789">
    <property type="entry name" value="Sig_transdc_resp-reg_receiver"/>
</dbReference>
<reference evidence="9" key="1">
    <citation type="journal article" date="2019" name="Int. J. Syst. Evol. Microbiol.">
        <title>The Global Catalogue of Microorganisms (GCM) 10K type strain sequencing project: providing services to taxonomists for standard genome sequencing and annotation.</title>
        <authorList>
            <consortium name="The Broad Institute Genomics Platform"/>
            <consortium name="The Broad Institute Genome Sequencing Center for Infectious Disease"/>
            <person name="Wu L."/>
            <person name="Ma J."/>
        </authorList>
    </citation>
    <scope>NUCLEOTIDE SEQUENCE [LARGE SCALE GENOMIC DNA]</scope>
    <source>
        <strain evidence="9">JCM 31920</strain>
    </source>
</reference>
<keyword evidence="9" id="KW-1185">Reference proteome</keyword>
<accession>A0ABP8M8X5</accession>
<feature type="modified residue" description="4-aspartylphosphate" evidence="5">
    <location>
        <position position="52"/>
    </location>
</feature>
<protein>
    <recommendedName>
        <fullName evidence="10">DNA-binding response regulator</fullName>
    </recommendedName>
</protein>
<dbReference type="InterPro" id="IPR018060">
    <property type="entry name" value="HTH_AraC"/>
</dbReference>
<comment type="caution">
    <text evidence="8">The sequence shown here is derived from an EMBL/GenBank/DDBJ whole genome shotgun (WGS) entry which is preliminary data.</text>
</comment>
<dbReference type="SMART" id="SM00448">
    <property type="entry name" value="REC"/>
    <property type="match status" value="1"/>
</dbReference>
<evidence type="ECO:0000313" key="9">
    <source>
        <dbReference type="Proteomes" id="UP001501508"/>
    </source>
</evidence>
<dbReference type="PROSITE" id="PS50110">
    <property type="entry name" value="RESPONSE_REGULATORY"/>
    <property type="match status" value="1"/>
</dbReference>